<dbReference type="Gene3D" id="3.60.10.10">
    <property type="entry name" value="Endonuclease/exonuclease/phosphatase"/>
    <property type="match status" value="1"/>
</dbReference>
<sequence>MSPARLLAVLLFSTLLACTGDNPPASQGPALPATSLGESTVGAPFSRSLASTQGAAPLSYAAQGLPPGITLDAQTGALSGSATAAGSFTVDASVTDAASRSDQRSYPLVVLEAPRFVTASLPSATLAATYVTRVEASGGKAPLVYAFRSGSFPPGLSIDASGTLSGTPSLVGTFSFELSATDAYGSVARAPFTLVVSASLPTVITTELPVAHVSRDYRFTLAAAGGTPPYSWSKLEGSLPAGLDLSSTGELSGAPSTAGTFSFIAEARDARGQPAQRTLSLTVVPALTVTTGSLPDGYHGVAYSADIEASGGVAPYSYTVVTGSLPAGIDVDTSGHFSGTPAASGTFGLTLTVQDSSQQSLTRAFPLTVYELPGFATTSLRDGALGTAYSETLQPTGGKAPFTYRLIVGSLPSGLQLQGNALTGTPTALGTASFTLEIRDANNQMGTRAFTLRVLSTLAISTTALPEGDTGRPYSAQLAATGGNGTLSWSTTGTLPSGLSLSSSGLLNGTPTAAGSFTFTARVTDALSQTDSRALTVVVQGPPVITSAVDDAYVGVPYTFTLAASGGRAPFSWSITDSPPPGLALSSSGVLSGNVSYGDTFSFTVRVTDSLGRTQTRVLSLTAYLQPSVDTFSLNDGYVSESYAQLVTALNGKPPYTFSVSSGSLPAGLTLASSGALSGTPSSAGTATLDIQVRDANGQTATRTLSLSVYTLPTFVTTSLPEATRGVYYSQWLVLSGGRPVFYCFVESGSLPDGIGLDSSGHIWGATSSTADSTFTIRCIDSNNHSAVQTYTIAIYNPPIILTSVLPVATVGMPYSFVPAFTGNRPPFLWTYDGTLPPGLSVGTDGSISGTPTAAGSWSLNVVLQDSRGSTDSRFFFLDVDGSAPDGGAPDGGFPDGGSPDGGFPDGGSQPDGGTPPPFESLFMMGHWNIEWFGSATQGPPRSTSPGGTPDDLQIANAANVLGGTGMDLWGLVEMVDTPAFNALKAQLPGYDGFLSNDPRVAFGSSYYSPSEQKLGVLYNNKLVYQSATLILLGAATDFGGRPPMRVDFLVSIHGVPTPLTVIILHMKAFEDQASYDKRQRASTALKNYLDANLPTRHVFVVGDWNDDVDVSITNGSTGTPLPTPYEGFVADPGHYTFVTRPLSLAGENSTVDFPDMIDHTLASDEVMADYVPYSAQVIRPIWISDYSGTTSDHYPVFSQYDFGSGSSGPVTLTAPAGGSYSGGSTVLITWTPPSGFGPAWLEYSLDDGSTWNTVASISDSSVTSYVWTVPNVNTTTAYLRIREDQAPWRSDITDVPMSFVYAPPNRVFINEYLANEPSGTLPDGGVGALVDYEFVELVNSSSQPKDISGWTIWDGATSVGARHVFSAGTVLQPGKAWVVYGGPTAFPPGTPNTEAASSGRLGLNNTGTDFVTLRDASGTLVDEATYSSTVDNVSYNRSVDANPDVGFVLHTAISPLSSSAGSHANGTPF</sequence>
<dbReference type="GO" id="GO:0003824">
    <property type="term" value="F:catalytic activity"/>
    <property type="evidence" value="ECO:0007669"/>
    <property type="project" value="InterPro"/>
</dbReference>
<gene>
    <name evidence="4" type="ORF">DB31_1264</name>
</gene>
<dbReference type="SUPFAM" id="SSF49313">
    <property type="entry name" value="Cadherin-like"/>
    <property type="match status" value="7"/>
</dbReference>
<dbReference type="PATRIC" id="fig|394096.3.peg.5605"/>
<dbReference type="InterPro" id="IPR036415">
    <property type="entry name" value="Lamin_tail_dom_sf"/>
</dbReference>
<dbReference type="InterPro" id="IPR013783">
    <property type="entry name" value="Ig-like_fold"/>
</dbReference>
<dbReference type="InterPro" id="IPR036691">
    <property type="entry name" value="Endo/exonu/phosph_ase_sf"/>
</dbReference>
<dbReference type="Pfam" id="PF00932">
    <property type="entry name" value="LTD"/>
    <property type="match status" value="1"/>
</dbReference>
<reference evidence="4 5" key="1">
    <citation type="submission" date="2014-04" db="EMBL/GenBank/DDBJ databases">
        <title>Genome assembly of Hyalangium minutum DSM 14724.</title>
        <authorList>
            <person name="Sharma G."/>
            <person name="Subramanian S."/>
        </authorList>
    </citation>
    <scope>NUCLEOTIDE SEQUENCE [LARGE SCALE GENOMIC DNA]</scope>
    <source>
        <strain evidence="4 5">DSM 14724</strain>
    </source>
</reference>
<dbReference type="SUPFAM" id="SSF56219">
    <property type="entry name" value="DNase I-like"/>
    <property type="match status" value="1"/>
</dbReference>
<dbReference type="RefSeq" id="WP_052420280.1">
    <property type="nucleotide sequence ID" value="NZ_JMCB01000011.1"/>
</dbReference>
<evidence type="ECO:0000256" key="2">
    <source>
        <dbReference type="SAM" id="SignalP"/>
    </source>
</evidence>
<protein>
    <recommendedName>
        <fullName evidence="3">LTD domain-containing protein</fullName>
    </recommendedName>
</protein>
<feature type="region of interest" description="Disordered" evidence="1">
    <location>
        <begin position="879"/>
        <end position="920"/>
    </location>
</feature>
<dbReference type="PANTHER" id="PTHR37494:SF1">
    <property type="entry name" value="STAPHYLOCOCCUS AUREUS SURFACE PROTEIN A"/>
    <property type="match status" value="1"/>
</dbReference>
<evidence type="ECO:0000259" key="3">
    <source>
        <dbReference type="PROSITE" id="PS51841"/>
    </source>
</evidence>
<dbReference type="PROSITE" id="PS51841">
    <property type="entry name" value="LTD"/>
    <property type="match status" value="1"/>
</dbReference>
<keyword evidence="2" id="KW-0732">Signal</keyword>
<dbReference type="GO" id="GO:0005509">
    <property type="term" value="F:calcium ion binding"/>
    <property type="evidence" value="ECO:0007669"/>
    <property type="project" value="InterPro"/>
</dbReference>
<dbReference type="Gene3D" id="2.60.40.1260">
    <property type="entry name" value="Lamin Tail domain"/>
    <property type="match status" value="1"/>
</dbReference>
<evidence type="ECO:0000313" key="5">
    <source>
        <dbReference type="Proteomes" id="UP000028725"/>
    </source>
</evidence>
<organism evidence="4 5">
    <name type="scientific">Hyalangium minutum</name>
    <dbReference type="NCBI Taxonomy" id="394096"/>
    <lineage>
        <taxon>Bacteria</taxon>
        <taxon>Pseudomonadati</taxon>
        <taxon>Myxococcota</taxon>
        <taxon>Myxococcia</taxon>
        <taxon>Myxococcales</taxon>
        <taxon>Cystobacterineae</taxon>
        <taxon>Archangiaceae</taxon>
        <taxon>Hyalangium</taxon>
    </lineage>
</organism>
<dbReference type="InterPro" id="IPR005135">
    <property type="entry name" value="Endo/exonuclease/phosphatase"/>
</dbReference>
<evidence type="ECO:0000313" key="4">
    <source>
        <dbReference type="EMBL" id="KFE66199.1"/>
    </source>
</evidence>
<proteinExistence type="predicted"/>
<dbReference type="Pfam" id="PF03372">
    <property type="entry name" value="Exo_endo_phos"/>
    <property type="match status" value="1"/>
</dbReference>
<comment type="caution">
    <text evidence="4">The sequence shown here is derived from an EMBL/GenBank/DDBJ whole genome shotgun (WGS) entry which is preliminary data.</text>
</comment>
<dbReference type="Pfam" id="PF05345">
    <property type="entry name" value="He_PIG"/>
    <property type="match status" value="10"/>
</dbReference>
<dbReference type="GO" id="GO:0016020">
    <property type="term" value="C:membrane"/>
    <property type="evidence" value="ECO:0007669"/>
    <property type="project" value="InterPro"/>
</dbReference>
<feature type="signal peptide" evidence="2">
    <location>
        <begin position="1"/>
        <end position="17"/>
    </location>
</feature>
<dbReference type="STRING" id="394096.DB31_1264"/>
<dbReference type="EMBL" id="JMCB01000011">
    <property type="protein sequence ID" value="KFE66199.1"/>
    <property type="molecule type" value="Genomic_DNA"/>
</dbReference>
<feature type="domain" description="LTD" evidence="3">
    <location>
        <begin position="1296"/>
        <end position="1438"/>
    </location>
</feature>
<dbReference type="InterPro" id="IPR015919">
    <property type="entry name" value="Cadherin-like_sf"/>
</dbReference>
<dbReference type="InterPro" id="IPR001322">
    <property type="entry name" value="Lamin_tail_dom"/>
</dbReference>
<feature type="compositionally biased region" description="Gly residues" evidence="1">
    <location>
        <begin position="889"/>
        <end position="906"/>
    </location>
</feature>
<keyword evidence="5" id="KW-1185">Reference proteome</keyword>
<dbReference type="Proteomes" id="UP000028725">
    <property type="component" value="Unassembled WGS sequence"/>
</dbReference>
<name>A0A085WET6_9BACT</name>
<dbReference type="Gene3D" id="2.60.40.10">
    <property type="entry name" value="Immunoglobulins"/>
    <property type="match status" value="10"/>
</dbReference>
<dbReference type="PANTHER" id="PTHR37494">
    <property type="entry name" value="HEMAGGLUTININ"/>
    <property type="match status" value="1"/>
</dbReference>
<feature type="chain" id="PRO_5001799793" description="LTD domain-containing protein" evidence="2">
    <location>
        <begin position="18"/>
        <end position="1470"/>
    </location>
</feature>
<accession>A0A085WET6</accession>
<dbReference type="SUPFAM" id="SSF74853">
    <property type="entry name" value="Lamin A/C globular tail domain"/>
    <property type="match status" value="1"/>
</dbReference>
<evidence type="ECO:0000256" key="1">
    <source>
        <dbReference type="SAM" id="MobiDB-lite"/>
    </source>
</evidence>
<dbReference type="PROSITE" id="PS51257">
    <property type="entry name" value="PROKAR_LIPOPROTEIN"/>
    <property type="match status" value="1"/>
</dbReference>
<dbReference type="OrthoDB" id="5500612at2"/>